<dbReference type="GeneID" id="55972427"/>
<dbReference type="InterPro" id="IPR000757">
    <property type="entry name" value="Beta-glucanase-like"/>
</dbReference>
<comment type="caution">
    <text evidence="7">The sequence shown here is derived from an EMBL/GenBank/DDBJ whole genome shotgun (WGS) entry which is preliminary data.</text>
</comment>
<dbReference type="EC" id="3.2.1.6" evidence="3"/>
<dbReference type="GO" id="GO:0052861">
    <property type="term" value="F:endo-1,3(4)-beta-glucanase activity"/>
    <property type="evidence" value="ECO:0007669"/>
    <property type="project" value="UniProtKB-EC"/>
</dbReference>
<organism evidence="7 8">
    <name type="scientific">Geosmithia morbida</name>
    <dbReference type="NCBI Taxonomy" id="1094350"/>
    <lineage>
        <taxon>Eukaryota</taxon>
        <taxon>Fungi</taxon>
        <taxon>Dikarya</taxon>
        <taxon>Ascomycota</taxon>
        <taxon>Pezizomycotina</taxon>
        <taxon>Sordariomycetes</taxon>
        <taxon>Hypocreomycetidae</taxon>
        <taxon>Hypocreales</taxon>
        <taxon>Bionectriaceae</taxon>
        <taxon>Geosmithia</taxon>
    </lineage>
</organism>
<feature type="domain" description="GH16" evidence="6">
    <location>
        <begin position="26"/>
        <end position="283"/>
    </location>
</feature>
<dbReference type="AlphaFoldDB" id="A0A9P4YUT4"/>
<proteinExistence type="inferred from homology"/>
<evidence type="ECO:0000259" key="6">
    <source>
        <dbReference type="PROSITE" id="PS51762"/>
    </source>
</evidence>
<dbReference type="SUPFAM" id="SSF49899">
    <property type="entry name" value="Concanavalin A-like lectins/glucanases"/>
    <property type="match status" value="1"/>
</dbReference>
<dbReference type="PANTHER" id="PTHR10963">
    <property type="entry name" value="GLYCOSYL HYDROLASE-RELATED"/>
    <property type="match status" value="1"/>
</dbReference>
<dbReference type="CDD" id="cd02181">
    <property type="entry name" value="GH16_fungal_Lam16A_glucanase"/>
    <property type="match status" value="1"/>
</dbReference>
<sequence>MLFDAYKSAGIVAVLAGVASATQYHLDQYYDANNFFDEFSFFSEQDPTNGYVNYVDADTAFDMGLASQDNNKIHLGSDATEVNPSGGRKSVRLESKRSFTHGLFISDITHMPSSTCGSWPALWMFGPNWPSSGEIDIIEAVNNADKTAMTLHTSPGCNIVKEGTLSSTSMESGDCGAEGGGPGCAQQSYSTQGFGTGFNAIEGGVYAMEWTSDHISVWFFPRSSIPADISGPGSPDPSTWGNPTARFVGGQGCDLDQYFRENNIIINTTFCGDWAGEASVWNSNPTCSALAATCNDFVGNHPEEFDETYWNLNSIAVYSQGSNSTLSARDHFHRRNHRHW</sequence>
<keyword evidence="5" id="KW-0326">Glycosidase</keyword>
<dbReference type="OrthoDB" id="192832at2759"/>
<evidence type="ECO:0000256" key="1">
    <source>
        <dbReference type="ARBA" id="ARBA00000124"/>
    </source>
</evidence>
<dbReference type="InterPro" id="IPR013320">
    <property type="entry name" value="ConA-like_dom_sf"/>
</dbReference>
<keyword evidence="4 7" id="KW-0378">Hydrolase</keyword>
<dbReference type="FunFam" id="2.60.120.200:FF:000114">
    <property type="entry name" value="Probable endo-1,3(4)-beta-glucanase NFIA_089530"/>
    <property type="match status" value="1"/>
</dbReference>
<name>A0A9P4YUT4_9HYPO</name>
<evidence type="ECO:0000313" key="7">
    <source>
        <dbReference type="EMBL" id="KAF4123501.1"/>
    </source>
</evidence>
<dbReference type="PANTHER" id="PTHR10963:SF24">
    <property type="entry name" value="GLYCOSIDASE C21B10.07-RELATED"/>
    <property type="match status" value="1"/>
</dbReference>
<dbReference type="RefSeq" id="XP_035322153.1">
    <property type="nucleotide sequence ID" value="XM_035468172.1"/>
</dbReference>
<evidence type="ECO:0000313" key="8">
    <source>
        <dbReference type="Proteomes" id="UP000749293"/>
    </source>
</evidence>
<comment type="similarity">
    <text evidence="2">Belongs to the glycosyl hydrolase 16 family.</text>
</comment>
<evidence type="ECO:0000256" key="5">
    <source>
        <dbReference type="ARBA" id="ARBA00023295"/>
    </source>
</evidence>
<keyword evidence="8" id="KW-1185">Reference proteome</keyword>
<dbReference type="Gene3D" id="2.60.120.200">
    <property type="match status" value="1"/>
</dbReference>
<evidence type="ECO:0000256" key="2">
    <source>
        <dbReference type="ARBA" id="ARBA00006865"/>
    </source>
</evidence>
<reference evidence="7" key="1">
    <citation type="submission" date="2020-03" db="EMBL/GenBank/DDBJ databases">
        <title>Site-based positive gene gene selection in Geosmithia morbida across the United States reveals a broad range of putative effectors and factors for local host and environmental adapation.</title>
        <authorList>
            <person name="Onufrak A."/>
            <person name="Murdoch R.W."/>
            <person name="Gazis R."/>
            <person name="Huff M."/>
            <person name="Staton M."/>
            <person name="Klingeman W."/>
            <person name="Hadziabdic D."/>
        </authorList>
    </citation>
    <scope>NUCLEOTIDE SEQUENCE</scope>
    <source>
        <strain evidence="7">1262</strain>
    </source>
</reference>
<comment type="catalytic activity">
    <reaction evidence="1">
        <text>Endohydrolysis of (1-&gt;3)- or (1-&gt;4)-linkages in beta-D-glucans when the glucose residue whose reducing group is involved in the linkage to be hydrolyzed is itself substituted at C-3.</text>
        <dbReference type="EC" id="3.2.1.6"/>
    </reaction>
</comment>
<protein>
    <recommendedName>
        <fullName evidence="3">endo-1,3(4)-beta-glucanase</fullName>
        <ecNumber evidence="3">3.2.1.6</ecNumber>
    </recommendedName>
</protein>
<dbReference type="InterPro" id="IPR050546">
    <property type="entry name" value="Glycosyl_Hydrlase_16"/>
</dbReference>
<dbReference type="GO" id="GO:0009251">
    <property type="term" value="P:glucan catabolic process"/>
    <property type="evidence" value="ECO:0007669"/>
    <property type="project" value="TreeGrafter"/>
</dbReference>
<dbReference type="EMBL" id="JAANYQ010000006">
    <property type="protein sequence ID" value="KAF4123501.1"/>
    <property type="molecule type" value="Genomic_DNA"/>
</dbReference>
<dbReference type="Proteomes" id="UP000749293">
    <property type="component" value="Unassembled WGS sequence"/>
</dbReference>
<evidence type="ECO:0000256" key="4">
    <source>
        <dbReference type="ARBA" id="ARBA00022801"/>
    </source>
</evidence>
<gene>
    <name evidence="7" type="ORF">GMORB2_6202</name>
</gene>
<accession>A0A9P4YUT4</accession>
<evidence type="ECO:0000256" key="3">
    <source>
        <dbReference type="ARBA" id="ARBA00012599"/>
    </source>
</evidence>
<dbReference type="Pfam" id="PF26113">
    <property type="entry name" value="GH16_XgeA"/>
    <property type="match status" value="1"/>
</dbReference>
<dbReference type="PROSITE" id="PS51762">
    <property type="entry name" value="GH16_2"/>
    <property type="match status" value="1"/>
</dbReference>